<dbReference type="EMBL" id="RYFG02000114">
    <property type="protein sequence ID" value="TRW91193.1"/>
    <property type="molecule type" value="Genomic_DNA"/>
</dbReference>
<name>A0ABY3C6Y5_9GAMM</name>
<keyword evidence="2" id="KW-1185">Reference proteome</keyword>
<evidence type="ECO:0008006" key="3">
    <source>
        <dbReference type="Google" id="ProtNLM"/>
    </source>
</evidence>
<reference evidence="1 2" key="1">
    <citation type="journal article" date="2019" name="Antonie Van Leeuwenhoek">
        <title>Description of 'Ca. Methylobacter oryzae' KRF1, a novel species from the environmentally important Methylobacter clade 2.</title>
        <authorList>
            <person name="Khatri K."/>
            <person name="Mohite J.A."/>
            <person name="Pandit P.S."/>
            <person name="Bahulikar R."/>
            <person name="Rahalkar M.C."/>
        </authorList>
    </citation>
    <scope>NUCLEOTIDE SEQUENCE [LARGE SCALE GENOMIC DNA]</scope>
    <source>
        <strain evidence="1 2">KRF1</strain>
    </source>
</reference>
<evidence type="ECO:0000313" key="1">
    <source>
        <dbReference type="EMBL" id="TRW91193.1"/>
    </source>
</evidence>
<accession>A0ABY3C6Y5</accession>
<evidence type="ECO:0000313" key="2">
    <source>
        <dbReference type="Proteomes" id="UP000733744"/>
    </source>
</evidence>
<comment type="caution">
    <text evidence="1">The sequence shown here is derived from an EMBL/GenBank/DDBJ whole genome shotgun (WGS) entry which is preliminary data.</text>
</comment>
<organism evidence="1 2">
    <name type="scientific">Candidatus Methylobacter oryzae</name>
    <dbReference type="NCBI Taxonomy" id="2497749"/>
    <lineage>
        <taxon>Bacteria</taxon>
        <taxon>Pseudomonadati</taxon>
        <taxon>Pseudomonadota</taxon>
        <taxon>Gammaproteobacteria</taxon>
        <taxon>Methylococcales</taxon>
        <taxon>Methylococcaceae</taxon>
        <taxon>Methylobacter</taxon>
    </lineage>
</organism>
<dbReference type="Proteomes" id="UP000733744">
    <property type="component" value="Unassembled WGS sequence"/>
</dbReference>
<proteinExistence type="predicted"/>
<sequence>MFALPSVWNLVISTLVFIIAAKYLRAYLEEQGLPKGVTRGVLVFSLASLLSWGSGEAVDWAEEKIEGPKPQIAQSPGDISQLLDALGQAQSSAAPKQPVQEN</sequence>
<protein>
    <recommendedName>
        <fullName evidence="3">Holin</fullName>
    </recommendedName>
</protein>
<gene>
    <name evidence="1" type="ORF">EKO24_017410</name>
</gene>
<dbReference type="RefSeq" id="WP_127027792.1">
    <property type="nucleotide sequence ID" value="NZ_RYFG02000114.1"/>
</dbReference>